<feature type="transmembrane region" description="Helical" evidence="3">
    <location>
        <begin position="163"/>
        <end position="183"/>
    </location>
</feature>
<feature type="transmembrane region" description="Helical" evidence="3">
    <location>
        <begin position="203"/>
        <end position="224"/>
    </location>
</feature>
<sequence length="401" mass="44338">MSPDYVRALEGEMVGEFIFRLLNPLILLVLGVSVLLLWRRHRGHSYLLLLAVAFTLAGTGFAANDLLRPLDGLALRAVVNALFFGAVLSVCLGSIVRINAPIPSIFFAALSACSAVAFCWFLIGQPSTVARIYIVNVTYSVLATSTVVILIRAGPKSWVDRLFVAHALLLLFVALSRPLALFVDRLDINTGGSLKDSDYWTMVQAMTPLIAMTIALSFLTGFGFQLFNELRDDAEHDHLTALLNRRGFERRASAFLKEMTASRHQWAVMMVDIDDFKAINDTFGHDVGDRVIMAVANVLKRQGADNVARVGGEEFALFYNDAHSGQLTWHAARIRTQLSRVEVEPIPRGYPITVSIGLHLRDNPFERLGEAMRQADQALYAAKHSGKNQAAFARPIRRSVT</sequence>
<organism evidence="5 6">
    <name type="scientific">Tianweitania sediminis</name>
    <dbReference type="NCBI Taxonomy" id="1502156"/>
    <lineage>
        <taxon>Bacteria</taxon>
        <taxon>Pseudomonadati</taxon>
        <taxon>Pseudomonadota</taxon>
        <taxon>Alphaproteobacteria</taxon>
        <taxon>Hyphomicrobiales</taxon>
        <taxon>Phyllobacteriaceae</taxon>
        <taxon>Tianweitania</taxon>
    </lineage>
</organism>
<evidence type="ECO:0000256" key="3">
    <source>
        <dbReference type="SAM" id="Phobius"/>
    </source>
</evidence>
<dbReference type="Proteomes" id="UP000666240">
    <property type="component" value="Unassembled WGS sequence"/>
</dbReference>
<dbReference type="EMBL" id="JAGIYY010000013">
    <property type="protein sequence ID" value="MBP0441356.1"/>
    <property type="molecule type" value="Genomic_DNA"/>
</dbReference>
<comment type="caution">
    <text evidence="5">The sequence shown here is derived from an EMBL/GenBank/DDBJ whole genome shotgun (WGS) entry which is preliminary data.</text>
</comment>
<dbReference type="InterPro" id="IPR043128">
    <property type="entry name" value="Rev_trsase/Diguanyl_cyclase"/>
</dbReference>
<dbReference type="SMART" id="SM00267">
    <property type="entry name" value="GGDEF"/>
    <property type="match status" value="1"/>
</dbReference>
<dbReference type="PROSITE" id="PS50887">
    <property type="entry name" value="GGDEF"/>
    <property type="match status" value="1"/>
</dbReference>
<feature type="transmembrane region" description="Helical" evidence="3">
    <location>
        <begin position="105"/>
        <end position="123"/>
    </location>
</feature>
<gene>
    <name evidence="5" type="ORF">J5Y06_22155</name>
</gene>
<feature type="domain" description="GGDEF" evidence="4">
    <location>
        <begin position="264"/>
        <end position="395"/>
    </location>
</feature>
<keyword evidence="3" id="KW-0472">Membrane</keyword>
<dbReference type="EC" id="2.7.7.65" evidence="1"/>
<feature type="transmembrane region" description="Helical" evidence="3">
    <location>
        <begin position="75"/>
        <end position="98"/>
    </location>
</feature>
<keyword evidence="3" id="KW-0812">Transmembrane</keyword>
<reference evidence="5" key="1">
    <citation type="submission" date="2021-03" db="EMBL/GenBank/DDBJ databases">
        <title>Genome sequencing and assembly of Tianweitania sediminis.</title>
        <authorList>
            <person name="Chhetri G."/>
        </authorList>
    </citation>
    <scope>NUCLEOTIDE SEQUENCE</scope>
    <source>
        <strain evidence="5">Z8</strain>
    </source>
</reference>
<dbReference type="GO" id="GO:0052621">
    <property type="term" value="F:diguanylate cyclase activity"/>
    <property type="evidence" value="ECO:0007669"/>
    <property type="project" value="UniProtKB-EC"/>
</dbReference>
<dbReference type="FunFam" id="3.30.70.270:FF:000001">
    <property type="entry name" value="Diguanylate cyclase domain protein"/>
    <property type="match status" value="1"/>
</dbReference>
<dbReference type="AlphaFoldDB" id="A0A8J7RN09"/>
<keyword evidence="3" id="KW-1133">Transmembrane helix</keyword>
<comment type="catalytic activity">
    <reaction evidence="2">
        <text>2 GTP = 3',3'-c-di-GMP + 2 diphosphate</text>
        <dbReference type="Rhea" id="RHEA:24898"/>
        <dbReference type="ChEBI" id="CHEBI:33019"/>
        <dbReference type="ChEBI" id="CHEBI:37565"/>
        <dbReference type="ChEBI" id="CHEBI:58805"/>
        <dbReference type="EC" id="2.7.7.65"/>
    </reaction>
</comment>
<dbReference type="Gene3D" id="3.30.70.270">
    <property type="match status" value="1"/>
</dbReference>
<dbReference type="CDD" id="cd01949">
    <property type="entry name" value="GGDEF"/>
    <property type="match status" value="1"/>
</dbReference>
<evidence type="ECO:0000313" key="5">
    <source>
        <dbReference type="EMBL" id="MBP0441356.1"/>
    </source>
</evidence>
<feature type="transmembrane region" description="Helical" evidence="3">
    <location>
        <begin position="45"/>
        <end position="63"/>
    </location>
</feature>
<dbReference type="PANTHER" id="PTHR45138">
    <property type="entry name" value="REGULATORY COMPONENTS OF SENSORY TRANSDUCTION SYSTEM"/>
    <property type="match status" value="1"/>
</dbReference>
<dbReference type="InterPro" id="IPR000160">
    <property type="entry name" value="GGDEF_dom"/>
</dbReference>
<evidence type="ECO:0000256" key="1">
    <source>
        <dbReference type="ARBA" id="ARBA00012528"/>
    </source>
</evidence>
<dbReference type="PANTHER" id="PTHR45138:SF9">
    <property type="entry name" value="DIGUANYLATE CYCLASE DGCM-RELATED"/>
    <property type="match status" value="1"/>
</dbReference>
<protein>
    <recommendedName>
        <fullName evidence="1">diguanylate cyclase</fullName>
        <ecNumber evidence="1">2.7.7.65</ecNumber>
    </recommendedName>
</protein>
<dbReference type="RefSeq" id="WP_209337381.1">
    <property type="nucleotide sequence ID" value="NZ_JAGIYY010000013.1"/>
</dbReference>
<dbReference type="InterPro" id="IPR029787">
    <property type="entry name" value="Nucleotide_cyclase"/>
</dbReference>
<proteinExistence type="predicted"/>
<dbReference type="Pfam" id="PF00990">
    <property type="entry name" value="GGDEF"/>
    <property type="match status" value="1"/>
</dbReference>
<dbReference type="SUPFAM" id="SSF55073">
    <property type="entry name" value="Nucleotide cyclase"/>
    <property type="match status" value="1"/>
</dbReference>
<accession>A0A8J7RN09</accession>
<feature type="transmembrane region" description="Helical" evidence="3">
    <location>
        <begin position="17"/>
        <end position="38"/>
    </location>
</feature>
<evidence type="ECO:0000256" key="2">
    <source>
        <dbReference type="ARBA" id="ARBA00034247"/>
    </source>
</evidence>
<feature type="transmembrane region" description="Helical" evidence="3">
    <location>
        <begin position="129"/>
        <end position="151"/>
    </location>
</feature>
<evidence type="ECO:0000313" key="6">
    <source>
        <dbReference type="Proteomes" id="UP000666240"/>
    </source>
</evidence>
<name>A0A8J7RN09_9HYPH</name>
<dbReference type="NCBIfam" id="TIGR00254">
    <property type="entry name" value="GGDEF"/>
    <property type="match status" value="1"/>
</dbReference>
<evidence type="ECO:0000259" key="4">
    <source>
        <dbReference type="PROSITE" id="PS50887"/>
    </source>
</evidence>
<dbReference type="InterPro" id="IPR050469">
    <property type="entry name" value="Diguanylate_Cyclase"/>
</dbReference>
<keyword evidence="6" id="KW-1185">Reference proteome</keyword>